<sequence length="158" mass="16534">MLQARVDVESSVGLALKRAAAALRAAMDDALRPLDLSVPQYACLEQLAHRPGMSAADLARATFVTRQSAHTTLQGLEQRGLLTRPEQAPSGRALPTRLTPAGEELLARASRDVAGVEAAMLASLGRAGAQRLRDDLVTCTRALEAGNPLDAPPPAPPG</sequence>
<evidence type="ECO:0000259" key="2">
    <source>
        <dbReference type="PROSITE" id="PS50995"/>
    </source>
</evidence>
<accession>A0A5C8ZJZ1</accession>
<dbReference type="InterPro" id="IPR039422">
    <property type="entry name" value="MarR/SlyA-like"/>
</dbReference>
<feature type="domain" description="HTH marR-type" evidence="2">
    <location>
        <begin position="9"/>
        <end position="145"/>
    </location>
</feature>
<organism evidence="3 4">
    <name type="scientific">Quadrisphaera setariae</name>
    <dbReference type="NCBI Taxonomy" id="2593304"/>
    <lineage>
        <taxon>Bacteria</taxon>
        <taxon>Bacillati</taxon>
        <taxon>Actinomycetota</taxon>
        <taxon>Actinomycetes</taxon>
        <taxon>Kineosporiales</taxon>
        <taxon>Kineosporiaceae</taxon>
        <taxon>Quadrisphaera</taxon>
    </lineage>
</organism>
<dbReference type="InterPro" id="IPR000835">
    <property type="entry name" value="HTH_MarR-typ"/>
</dbReference>
<reference evidence="3 4" key="1">
    <citation type="submission" date="2019-07" db="EMBL/GenBank/DDBJ databases">
        <title>Quadrisphaera sp. strain DD2A genome sequencing and assembly.</title>
        <authorList>
            <person name="Kim I."/>
        </authorList>
    </citation>
    <scope>NUCLEOTIDE SEQUENCE [LARGE SCALE GENOMIC DNA]</scope>
    <source>
        <strain evidence="3 4">DD2A</strain>
    </source>
</reference>
<dbReference type="PANTHER" id="PTHR33164:SF43">
    <property type="entry name" value="HTH-TYPE TRANSCRIPTIONAL REPRESSOR YETL"/>
    <property type="match status" value="1"/>
</dbReference>
<dbReference type="PANTHER" id="PTHR33164">
    <property type="entry name" value="TRANSCRIPTIONAL REGULATOR, MARR FAMILY"/>
    <property type="match status" value="1"/>
</dbReference>
<dbReference type="SMART" id="SM00347">
    <property type="entry name" value="HTH_MARR"/>
    <property type="match status" value="1"/>
</dbReference>
<evidence type="ECO:0000256" key="1">
    <source>
        <dbReference type="SAM" id="MobiDB-lite"/>
    </source>
</evidence>
<dbReference type="SUPFAM" id="SSF46785">
    <property type="entry name" value="Winged helix' DNA-binding domain"/>
    <property type="match status" value="1"/>
</dbReference>
<evidence type="ECO:0000313" key="4">
    <source>
        <dbReference type="Proteomes" id="UP000321234"/>
    </source>
</evidence>
<dbReference type="OrthoDB" id="3177763at2"/>
<dbReference type="InterPro" id="IPR036390">
    <property type="entry name" value="WH_DNA-bd_sf"/>
</dbReference>
<name>A0A5C8ZJZ1_9ACTN</name>
<dbReference type="EMBL" id="VKAC01000002">
    <property type="protein sequence ID" value="TXR57443.1"/>
    <property type="molecule type" value="Genomic_DNA"/>
</dbReference>
<dbReference type="InterPro" id="IPR036388">
    <property type="entry name" value="WH-like_DNA-bd_sf"/>
</dbReference>
<dbReference type="AlphaFoldDB" id="A0A5C8ZJZ1"/>
<dbReference type="GO" id="GO:0006950">
    <property type="term" value="P:response to stress"/>
    <property type="evidence" value="ECO:0007669"/>
    <property type="project" value="TreeGrafter"/>
</dbReference>
<dbReference type="Pfam" id="PF12802">
    <property type="entry name" value="MarR_2"/>
    <property type="match status" value="1"/>
</dbReference>
<feature type="region of interest" description="Disordered" evidence="1">
    <location>
        <begin position="77"/>
        <end position="97"/>
    </location>
</feature>
<dbReference type="RefSeq" id="WP_147925084.1">
    <property type="nucleotide sequence ID" value="NZ_VKAC01000002.1"/>
</dbReference>
<keyword evidence="4" id="KW-1185">Reference proteome</keyword>
<comment type="caution">
    <text evidence="3">The sequence shown here is derived from an EMBL/GenBank/DDBJ whole genome shotgun (WGS) entry which is preliminary data.</text>
</comment>
<dbReference type="Proteomes" id="UP000321234">
    <property type="component" value="Unassembled WGS sequence"/>
</dbReference>
<dbReference type="Gene3D" id="1.10.10.10">
    <property type="entry name" value="Winged helix-like DNA-binding domain superfamily/Winged helix DNA-binding domain"/>
    <property type="match status" value="1"/>
</dbReference>
<proteinExistence type="predicted"/>
<evidence type="ECO:0000313" key="3">
    <source>
        <dbReference type="EMBL" id="TXR57443.1"/>
    </source>
</evidence>
<protein>
    <submittedName>
        <fullName evidence="3">MarR family transcriptional regulator</fullName>
    </submittedName>
</protein>
<dbReference type="GO" id="GO:0003700">
    <property type="term" value="F:DNA-binding transcription factor activity"/>
    <property type="evidence" value="ECO:0007669"/>
    <property type="project" value="InterPro"/>
</dbReference>
<dbReference type="PROSITE" id="PS50995">
    <property type="entry name" value="HTH_MARR_2"/>
    <property type="match status" value="1"/>
</dbReference>
<gene>
    <name evidence="3" type="ORF">FMM08_04110</name>
</gene>